<protein>
    <submittedName>
        <fullName evidence="3">ADP-ribosylglycohydrolase family protein</fullName>
    </submittedName>
</protein>
<dbReference type="PANTHER" id="PTHR16222">
    <property type="entry name" value="ADP-RIBOSYLGLYCOHYDROLASE"/>
    <property type="match status" value="1"/>
</dbReference>
<evidence type="ECO:0000313" key="3">
    <source>
        <dbReference type="EMBL" id="MBC3812751.1"/>
    </source>
</evidence>
<evidence type="ECO:0000256" key="1">
    <source>
        <dbReference type="ARBA" id="ARBA00010702"/>
    </source>
</evidence>
<gene>
    <name evidence="3" type="ORF">H8K26_14990</name>
</gene>
<dbReference type="InterPro" id="IPR050792">
    <property type="entry name" value="ADP-ribosylglycohydrolase"/>
</dbReference>
<reference evidence="3 4" key="1">
    <citation type="submission" date="2020-08" db="EMBL/GenBank/DDBJ databases">
        <title>Novel species isolated from subtropical streams in China.</title>
        <authorList>
            <person name="Lu H."/>
        </authorList>
    </citation>
    <scope>NUCLEOTIDE SEQUENCE [LARGE SCALE GENOMIC DNA]</scope>
    <source>
        <strain evidence="3 4">CCTCC AB 2015119</strain>
    </source>
</reference>
<keyword evidence="4" id="KW-1185">Reference proteome</keyword>
<organism evidence="3 4">
    <name type="scientific">Undibacterium aquatile</name>
    <dbReference type="NCBI Taxonomy" id="1537398"/>
    <lineage>
        <taxon>Bacteria</taxon>
        <taxon>Pseudomonadati</taxon>
        <taxon>Pseudomonadota</taxon>
        <taxon>Betaproteobacteria</taxon>
        <taxon>Burkholderiales</taxon>
        <taxon>Oxalobacteraceae</taxon>
        <taxon>Undibacterium</taxon>
    </lineage>
</organism>
<evidence type="ECO:0000313" key="4">
    <source>
        <dbReference type="Proteomes" id="UP000637632"/>
    </source>
</evidence>
<comment type="caution">
    <text evidence="3">The sequence shown here is derived from an EMBL/GenBank/DDBJ whole genome shotgun (WGS) entry which is preliminary data.</text>
</comment>
<proteinExistence type="inferred from homology"/>
<dbReference type="InterPro" id="IPR005502">
    <property type="entry name" value="Ribosyl_crysJ1"/>
</dbReference>
<evidence type="ECO:0000256" key="2">
    <source>
        <dbReference type="ARBA" id="ARBA00022801"/>
    </source>
</evidence>
<dbReference type="SUPFAM" id="SSF101478">
    <property type="entry name" value="ADP-ribosylglycohydrolase"/>
    <property type="match status" value="1"/>
</dbReference>
<dbReference type="Pfam" id="PF03747">
    <property type="entry name" value="ADP_ribosyl_GH"/>
    <property type="match status" value="1"/>
</dbReference>
<accession>A0ABR6XIQ2</accession>
<dbReference type="PANTHER" id="PTHR16222:SF24">
    <property type="entry name" value="ADP-RIBOSYLHYDROLASE ARH3"/>
    <property type="match status" value="1"/>
</dbReference>
<dbReference type="EMBL" id="JACOFT010000006">
    <property type="protein sequence ID" value="MBC3812751.1"/>
    <property type="molecule type" value="Genomic_DNA"/>
</dbReference>
<dbReference type="InterPro" id="IPR036705">
    <property type="entry name" value="Ribosyl_crysJ1_sf"/>
</dbReference>
<dbReference type="Gene3D" id="1.10.4080.10">
    <property type="entry name" value="ADP-ribosylation/Crystallin J1"/>
    <property type="match status" value="1"/>
</dbReference>
<name>A0ABR6XIQ2_9BURK</name>
<sequence length="596" mass="65867">MNRTLQQGIVRSALWAAYGDILGFPTELVDEDGLKRRIGTSKISQATGWKRLIGGHFGVWAMLNAGTYSDDTQLRLATSRSIRGDGHFDVETFAKIELPVWLSYCLGAGRGSKLGATMLGQRGVNWFSNFFDQRAVRYVDGGGNGAAMRIQPHVWASTDLGIAETYIPDVIRNSLCTHGHPRGISGAVIHAACLAAVLHESKIPVPTDWVDLVLYIELAQKFIFEDPELSTFWLPTWEQKAGRSFSEEMEKVKLEWIQDVEKCLPLLNQDPKIAYASVVQMLGGFDDNSRGSGIKCALFALVAAWCFREMPTENGLVIVANLLSSDTDTIGTMAGALLGAIASSEPLDIVQDKKYITIEAKRLHAISRGEIVESFQYPDLMTWQAPRTQLDTVGSIGAQLAFAGLGLIERCSEEFVSSKADYSYQWFKLEFGQTILCKRRIKIDEMDAKALPAIISPLKTYNPPTDLEKVRARVPLHTRDMFDATNTPVNDDLTSNLKIAASIKKSAVSDLEIAKTKHVDEPQNNNINGDVPLHLNKYEYSIDELTDIAIKSGFDVSIIGNDLLELAERQNGIELAISYAAIVVKARRARLQRGKV</sequence>
<keyword evidence="2" id="KW-0378">Hydrolase</keyword>
<comment type="similarity">
    <text evidence="1">Belongs to the ADP-ribosylglycohydrolase family.</text>
</comment>
<dbReference type="RefSeq" id="WP_190480648.1">
    <property type="nucleotide sequence ID" value="NZ_JACOFT010000006.1"/>
</dbReference>
<dbReference type="Proteomes" id="UP000637632">
    <property type="component" value="Unassembled WGS sequence"/>
</dbReference>